<dbReference type="Proteomes" id="UP000672011">
    <property type="component" value="Chromosome"/>
</dbReference>
<dbReference type="RefSeq" id="WP_230475704.1">
    <property type="nucleotide sequence ID" value="NZ_CP072842.1"/>
</dbReference>
<dbReference type="Pfam" id="PF14903">
    <property type="entry name" value="WG_beta_rep"/>
    <property type="match status" value="1"/>
</dbReference>
<evidence type="ECO:0000313" key="1">
    <source>
        <dbReference type="EMBL" id="QTV05076.1"/>
    </source>
</evidence>
<reference evidence="1 2" key="1">
    <citation type="journal article" date="2021" name="Int. J. Syst. Evol. Microbiol.">
        <title>Faecalibacter bovis sp. nov., isolated from cow faeces.</title>
        <authorList>
            <person name="Li F."/>
            <person name="Zhao W."/>
            <person name="Hong Q."/>
            <person name="Shao Q."/>
            <person name="Song J."/>
            <person name="Yang S."/>
        </authorList>
    </citation>
    <scope>NUCLEOTIDE SEQUENCE [LARGE SCALE GENOMIC DNA]</scope>
    <source>
        <strain evidence="1 2">ZY171143</strain>
    </source>
</reference>
<dbReference type="EMBL" id="CP072842">
    <property type="protein sequence ID" value="QTV05076.1"/>
    <property type="molecule type" value="Genomic_DNA"/>
</dbReference>
<gene>
    <name evidence="1" type="ORF">J9309_09770</name>
</gene>
<accession>A0ABX7XAZ3</accession>
<name>A0ABX7XAZ3_9FLAO</name>
<dbReference type="InterPro" id="IPR032774">
    <property type="entry name" value="WG_beta_rep"/>
</dbReference>
<keyword evidence="2" id="KW-1185">Reference proteome</keyword>
<sequence length="201" mass="22951">MKSIFSIILFLILQNSYSQKKFQIIYLNNDYNTSIIADKNGKVIKKLDNEIYGINYRPETLGYFSIFSIKNDSGWTAINIKGEKLFKVLNTEFGTPSPDNLIENKIRIVDENGKIGFANNKGKIIIPPKFEQASSFHNGKAIIGSKCKNIPLLEHSSETDCQHHYTNCEENGYINNKGKIIQMGNFSFEEIANKINWKDNE</sequence>
<reference evidence="2" key="2">
    <citation type="submission" date="2021-04" db="EMBL/GenBank/DDBJ databases">
        <title>Taxonomy of Flavobacteriaceae bacterium ZY171143.</title>
        <authorList>
            <person name="Li F."/>
        </authorList>
    </citation>
    <scope>NUCLEOTIDE SEQUENCE [LARGE SCALE GENOMIC DNA]</scope>
    <source>
        <strain evidence="2">ZY171143</strain>
    </source>
</reference>
<evidence type="ECO:0000313" key="2">
    <source>
        <dbReference type="Proteomes" id="UP000672011"/>
    </source>
</evidence>
<organism evidence="1 2">
    <name type="scientific">Faecalibacter bovis</name>
    <dbReference type="NCBI Taxonomy" id="2898187"/>
    <lineage>
        <taxon>Bacteria</taxon>
        <taxon>Pseudomonadati</taxon>
        <taxon>Bacteroidota</taxon>
        <taxon>Flavobacteriia</taxon>
        <taxon>Flavobacteriales</taxon>
        <taxon>Weeksellaceae</taxon>
        <taxon>Faecalibacter</taxon>
    </lineage>
</organism>
<protein>
    <submittedName>
        <fullName evidence="1">WG repeat-containing protein</fullName>
    </submittedName>
</protein>
<proteinExistence type="predicted"/>